<feature type="domain" description="Methyltransferase" evidence="2">
    <location>
        <begin position="38"/>
        <end position="130"/>
    </location>
</feature>
<protein>
    <submittedName>
        <fullName evidence="3">Methyltransferase domain-containing protein</fullName>
    </submittedName>
</protein>
<dbReference type="GO" id="GO:0008168">
    <property type="term" value="F:methyltransferase activity"/>
    <property type="evidence" value="ECO:0007669"/>
    <property type="project" value="UniProtKB-KW"/>
</dbReference>
<name>A0A1M5ESS7_STRHI</name>
<dbReference type="CDD" id="cd02440">
    <property type="entry name" value="AdoMet_MTases"/>
    <property type="match status" value="1"/>
</dbReference>
<evidence type="ECO:0000256" key="1">
    <source>
        <dbReference type="ARBA" id="ARBA00022679"/>
    </source>
</evidence>
<evidence type="ECO:0000259" key="2">
    <source>
        <dbReference type="Pfam" id="PF13649"/>
    </source>
</evidence>
<organism evidence="3 4">
    <name type="scientific">Streptoalloteichus hindustanus</name>
    <dbReference type="NCBI Taxonomy" id="2017"/>
    <lineage>
        <taxon>Bacteria</taxon>
        <taxon>Bacillati</taxon>
        <taxon>Actinomycetota</taxon>
        <taxon>Actinomycetes</taxon>
        <taxon>Pseudonocardiales</taxon>
        <taxon>Pseudonocardiaceae</taxon>
        <taxon>Streptoalloteichus</taxon>
    </lineage>
</organism>
<keyword evidence="3" id="KW-0489">Methyltransferase</keyword>
<dbReference type="STRING" id="2017.SAMN05444320_105122"/>
<evidence type="ECO:0000313" key="4">
    <source>
        <dbReference type="Proteomes" id="UP000184501"/>
    </source>
</evidence>
<reference evidence="3 4" key="1">
    <citation type="submission" date="2016-11" db="EMBL/GenBank/DDBJ databases">
        <authorList>
            <person name="Jaros S."/>
            <person name="Januszkiewicz K."/>
            <person name="Wedrychowicz H."/>
        </authorList>
    </citation>
    <scope>NUCLEOTIDE SEQUENCE [LARGE SCALE GENOMIC DNA]</scope>
    <source>
        <strain evidence="3 4">DSM 44523</strain>
    </source>
</reference>
<dbReference type="InterPro" id="IPR029063">
    <property type="entry name" value="SAM-dependent_MTases_sf"/>
</dbReference>
<accession>A0A1M5ESS7</accession>
<sequence length="246" mass="27441">MVDRAYTDRDLAELYNPMNPWHPSDDFYLDLVMGAGSVLDVGCGTGVLLHRAREVGHPGRLCGLDPAAAMLDQARSRTDVEWVHGDLSAVGWEREFDLVVMTGHAFQVLVDDDELRAALSAIRSALAEGGRFAFETRNPLARAWERWTTTEPEEITNAAGDLIRIVTVVETPVTGDVVHFTDTFTSSRWDEPRTSRSSLRFLDPDSLRSFLSEADLVVEEQFGDWNRDPLTDTSPEIITIARAGHR</sequence>
<keyword evidence="4" id="KW-1185">Reference proteome</keyword>
<dbReference type="AlphaFoldDB" id="A0A1M5ESS7"/>
<dbReference type="Pfam" id="PF13649">
    <property type="entry name" value="Methyltransf_25"/>
    <property type="match status" value="1"/>
</dbReference>
<gene>
    <name evidence="3" type="ORF">SAMN05444320_105122</name>
</gene>
<dbReference type="GO" id="GO:0032259">
    <property type="term" value="P:methylation"/>
    <property type="evidence" value="ECO:0007669"/>
    <property type="project" value="UniProtKB-KW"/>
</dbReference>
<dbReference type="EMBL" id="FQVN01000005">
    <property type="protein sequence ID" value="SHF82353.1"/>
    <property type="molecule type" value="Genomic_DNA"/>
</dbReference>
<dbReference type="Proteomes" id="UP000184501">
    <property type="component" value="Unassembled WGS sequence"/>
</dbReference>
<evidence type="ECO:0000313" key="3">
    <source>
        <dbReference type="EMBL" id="SHF82353.1"/>
    </source>
</evidence>
<proteinExistence type="predicted"/>
<dbReference type="SUPFAM" id="SSF53335">
    <property type="entry name" value="S-adenosyl-L-methionine-dependent methyltransferases"/>
    <property type="match status" value="1"/>
</dbReference>
<dbReference type="Gene3D" id="3.40.50.150">
    <property type="entry name" value="Vaccinia Virus protein VP39"/>
    <property type="match status" value="1"/>
</dbReference>
<dbReference type="PANTHER" id="PTHR43861">
    <property type="entry name" value="TRANS-ACONITATE 2-METHYLTRANSFERASE-RELATED"/>
    <property type="match status" value="1"/>
</dbReference>
<keyword evidence="1 3" id="KW-0808">Transferase</keyword>
<dbReference type="InterPro" id="IPR041698">
    <property type="entry name" value="Methyltransf_25"/>
</dbReference>